<reference evidence="3" key="5">
    <citation type="journal article" date="2021" name="G3 (Bethesda)">
        <title>Aegilops tauschii genome assembly Aet v5.0 features greater sequence contiguity and improved annotation.</title>
        <authorList>
            <person name="Wang L."/>
            <person name="Zhu T."/>
            <person name="Rodriguez J.C."/>
            <person name="Deal K.R."/>
            <person name="Dubcovsky J."/>
            <person name="McGuire P.E."/>
            <person name="Lux T."/>
            <person name="Spannagl M."/>
            <person name="Mayer K.F.X."/>
            <person name="Baldrich P."/>
            <person name="Meyers B.C."/>
            <person name="Huo N."/>
            <person name="Gu Y.Q."/>
            <person name="Zhou H."/>
            <person name="Devos K.M."/>
            <person name="Bennetzen J.L."/>
            <person name="Unver T."/>
            <person name="Budak H."/>
            <person name="Gulick P.J."/>
            <person name="Galiba G."/>
            <person name="Kalapos B."/>
            <person name="Nelson D.R."/>
            <person name="Li P."/>
            <person name="You F.M."/>
            <person name="Luo M.C."/>
            <person name="Dvorak J."/>
        </authorList>
    </citation>
    <scope>NUCLEOTIDE SEQUENCE [LARGE SCALE GENOMIC DNA]</scope>
    <source>
        <strain evidence="3">cv. AL8/78</strain>
    </source>
</reference>
<accession>A0A453S247</accession>
<dbReference type="AlphaFoldDB" id="A0A453S247"/>
<feature type="compositionally biased region" description="Low complexity" evidence="1">
    <location>
        <begin position="159"/>
        <end position="171"/>
    </location>
</feature>
<organism evidence="3 4">
    <name type="scientific">Aegilops tauschii subsp. strangulata</name>
    <name type="common">Goatgrass</name>
    <dbReference type="NCBI Taxonomy" id="200361"/>
    <lineage>
        <taxon>Eukaryota</taxon>
        <taxon>Viridiplantae</taxon>
        <taxon>Streptophyta</taxon>
        <taxon>Embryophyta</taxon>
        <taxon>Tracheophyta</taxon>
        <taxon>Spermatophyta</taxon>
        <taxon>Magnoliopsida</taxon>
        <taxon>Liliopsida</taxon>
        <taxon>Poales</taxon>
        <taxon>Poaceae</taxon>
        <taxon>BOP clade</taxon>
        <taxon>Pooideae</taxon>
        <taxon>Triticodae</taxon>
        <taxon>Triticeae</taxon>
        <taxon>Triticinae</taxon>
        <taxon>Aegilops</taxon>
    </lineage>
</organism>
<evidence type="ECO:0000313" key="4">
    <source>
        <dbReference type="Proteomes" id="UP000015105"/>
    </source>
</evidence>
<feature type="region of interest" description="Disordered" evidence="1">
    <location>
        <begin position="154"/>
        <end position="177"/>
    </location>
</feature>
<dbReference type="PANTHER" id="PTHR46328:SF30">
    <property type="entry name" value="OS04G0641500 PROTEIN"/>
    <property type="match status" value="1"/>
</dbReference>
<evidence type="ECO:0000256" key="1">
    <source>
        <dbReference type="SAM" id="MobiDB-lite"/>
    </source>
</evidence>
<dbReference type="STRING" id="200361.A0A453S247"/>
<dbReference type="PANTHER" id="PTHR46328">
    <property type="entry name" value="FAR-RED IMPAIRED RESPONSIVE (FAR1) FAMILY PROTEIN-RELATED"/>
    <property type="match status" value="1"/>
</dbReference>
<sequence length="278" mass="31539">MFMMIDLNEPPLDVESINISVKLGAPFLHAGDEQEHHHLEEEVGESPDPNVGSNITHVPDNRVAAPPPMVAPANALVHEAHELEDEEAGSQPQQPYVGMRLDTLEDAREHYNRYALMEGFSIKSNTSYRSAYTGVLEKQQFYCNKFRKPVERVGIPDVSSSSKNTTCPSSPEQDVEEDVEEHTFKKKRKRETMKQTKCRAKMVVKLKDDRWEVITFIVDQNHPLIEKPSLSKYLRSHQGIPPEQKKFLTHLNDCNLTVGTTHIGLNLFTTELLLIPTS</sequence>
<evidence type="ECO:0000259" key="2">
    <source>
        <dbReference type="Pfam" id="PF03101"/>
    </source>
</evidence>
<proteinExistence type="predicted"/>
<feature type="domain" description="FAR1" evidence="2">
    <location>
        <begin position="110"/>
        <end position="225"/>
    </location>
</feature>
<evidence type="ECO:0000313" key="3">
    <source>
        <dbReference type="EnsemblPlants" id="AET7Gv20789500.1"/>
    </source>
</evidence>
<dbReference type="EnsemblPlants" id="AET7Gv20789500.1">
    <property type="protein sequence ID" value="AET7Gv20789500.1"/>
    <property type="gene ID" value="AET7Gv20789500"/>
</dbReference>
<keyword evidence="4" id="KW-1185">Reference proteome</keyword>
<dbReference type="InterPro" id="IPR004330">
    <property type="entry name" value="FAR1_DNA_bnd_dom"/>
</dbReference>
<protein>
    <recommendedName>
        <fullName evidence="2">FAR1 domain-containing protein</fullName>
    </recommendedName>
</protein>
<dbReference type="Pfam" id="PF03101">
    <property type="entry name" value="FAR1"/>
    <property type="match status" value="1"/>
</dbReference>
<dbReference type="Proteomes" id="UP000015105">
    <property type="component" value="Chromosome 7D"/>
</dbReference>
<reference evidence="3" key="3">
    <citation type="journal article" date="2017" name="Nature">
        <title>Genome sequence of the progenitor of the wheat D genome Aegilops tauschii.</title>
        <authorList>
            <person name="Luo M.C."/>
            <person name="Gu Y.Q."/>
            <person name="Puiu D."/>
            <person name="Wang H."/>
            <person name="Twardziok S.O."/>
            <person name="Deal K.R."/>
            <person name="Huo N."/>
            <person name="Zhu T."/>
            <person name="Wang L."/>
            <person name="Wang Y."/>
            <person name="McGuire P.E."/>
            <person name="Liu S."/>
            <person name="Long H."/>
            <person name="Ramasamy R.K."/>
            <person name="Rodriguez J.C."/>
            <person name="Van S.L."/>
            <person name="Yuan L."/>
            <person name="Wang Z."/>
            <person name="Xia Z."/>
            <person name="Xiao L."/>
            <person name="Anderson O.D."/>
            <person name="Ouyang S."/>
            <person name="Liang Y."/>
            <person name="Zimin A.V."/>
            <person name="Pertea G."/>
            <person name="Qi P."/>
            <person name="Bennetzen J.L."/>
            <person name="Dai X."/>
            <person name="Dawson M.W."/>
            <person name="Muller H.G."/>
            <person name="Kugler K."/>
            <person name="Rivarola-Duarte L."/>
            <person name="Spannagl M."/>
            <person name="Mayer K.F.X."/>
            <person name="Lu F.H."/>
            <person name="Bevan M.W."/>
            <person name="Leroy P."/>
            <person name="Li P."/>
            <person name="You F.M."/>
            <person name="Sun Q."/>
            <person name="Liu Z."/>
            <person name="Lyons E."/>
            <person name="Wicker T."/>
            <person name="Salzberg S.L."/>
            <person name="Devos K.M."/>
            <person name="Dvorak J."/>
        </authorList>
    </citation>
    <scope>NUCLEOTIDE SEQUENCE [LARGE SCALE GENOMIC DNA]</scope>
    <source>
        <strain evidence="3">cv. AL8/78</strain>
    </source>
</reference>
<dbReference type="Gramene" id="AET7Gv20789500.1">
    <property type="protein sequence ID" value="AET7Gv20789500.1"/>
    <property type="gene ID" value="AET7Gv20789500"/>
</dbReference>
<name>A0A453S247_AEGTS</name>
<reference evidence="3" key="4">
    <citation type="submission" date="2019-03" db="UniProtKB">
        <authorList>
            <consortium name="EnsemblPlants"/>
        </authorList>
    </citation>
    <scope>IDENTIFICATION</scope>
</reference>
<reference evidence="4" key="1">
    <citation type="journal article" date="2014" name="Science">
        <title>Ancient hybridizations among the ancestral genomes of bread wheat.</title>
        <authorList>
            <consortium name="International Wheat Genome Sequencing Consortium,"/>
            <person name="Marcussen T."/>
            <person name="Sandve S.R."/>
            <person name="Heier L."/>
            <person name="Spannagl M."/>
            <person name="Pfeifer M."/>
            <person name="Jakobsen K.S."/>
            <person name="Wulff B.B."/>
            <person name="Steuernagel B."/>
            <person name="Mayer K.F."/>
            <person name="Olsen O.A."/>
        </authorList>
    </citation>
    <scope>NUCLEOTIDE SEQUENCE [LARGE SCALE GENOMIC DNA]</scope>
    <source>
        <strain evidence="4">cv. AL8/78</strain>
    </source>
</reference>
<reference evidence="4" key="2">
    <citation type="journal article" date="2017" name="Nat. Plants">
        <title>The Aegilops tauschii genome reveals multiple impacts of transposons.</title>
        <authorList>
            <person name="Zhao G."/>
            <person name="Zou C."/>
            <person name="Li K."/>
            <person name="Wang K."/>
            <person name="Li T."/>
            <person name="Gao L."/>
            <person name="Zhang X."/>
            <person name="Wang H."/>
            <person name="Yang Z."/>
            <person name="Liu X."/>
            <person name="Jiang W."/>
            <person name="Mao L."/>
            <person name="Kong X."/>
            <person name="Jiao Y."/>
            <person name="Jia J."/>
        </authorList>
    </citation>
    <scope>NUCLEOTIDE SEQUENCE [LARGE SCALE GENOMIC DNA]</scope>
    <source>
        <strain evidence="4">cv. AL8/78</strain>
    </source>
</reference>